<dbReference type="InterPro" id="IPR006145">
    <property type="entry name" value="PsdUridine_synth_RsuA/RluA"/>
</dbReference>
<evidence type="ECO:0000256" key="7">
    <source>
        <dbReference type="ARBA" id="ARBA00041803"/>
    </source>
</evidence>
<dbReference type="Gene3D" id="3.30.2350.10">
    <property type="entry name" value="Pseudouridine synthase"/>
    <property type="match status" value="1"/>
</dbReference>
<evidence type="ECO:0000256" key="6">
    <source>
        <dbReference type="ARBA" id="ARBA00040675"/>
    </source>
</evidence>
<evidence type="ECO:0000256" key="9">
    <source>
        <dbReference type="ARBA" id="ARBA00043049"/>
    </source>
</evidence>
<keyword evidence="12" id="KW-1185">Reference proteome</keyword>
<evidence type="ECO:0000256" key="3">
    <source>
        <dbReference type="ARBA" id="ARBA00036607"/>
    </source>
</evidence>
<dbReference type="InterPro" id="IPR020103">
    <property type="entry name" value="PsdUridine_synth_cat_dom_sf"/>
</dbReference>
<accession>A0ABQ1I1P9</accession>
<dbReference type="Proteomes" id="UP000651977">
    <property type="component" value="Unassembled WGS sequence"/>
</dbReference>
<evidence type="ECO:0000259" key="10">
    <source>
        <dbReference type="Pfam" id="PF00849"/>
    </source>
</evidence>
<dbReference type="PROSITE" id="PS01129">
    <property type="entry name" value="PSI_RLU"/>
    <property type="match status" value="1"/>
</dbReference>
<evidence type="ECO:0000313" key="11">
    <source>
        <dbReference type="EMBL" id="GGB01520.1"/>
    </source>
</evidence>
<dbReference type="PANTHER" id="PTHR21600">
    <property type="entry name" value="MITOCHONDRIAL RNA PSEUDOURIDINE SYNTHASE"/>
    <property type="match status" value="1"/>
</dbReference>
<keyword evidence="1" id="KW-0819">tRNA processing</keyword>
<dbReference type="InterPro" id="IPR006224">
    <property type="entry name" value="PsdUridine_synth_RluA-like_CS"/>
</dbReference>
<proteinExistence type="predicted"/>
<dbReference type="NCBIfam" id="NF008321">
    <property type="entry name" value="PRK11112.1"/>
    <property type="match status" value="1"/>
</dbReference>
<keyword evidence="2" id="KW-0413">Isomerase</keyword>
<dbReference type="PANTHER" id="PTHR21600:SF56">
    <property type="entry name" value="TRNA PSEUDOURIDINE SYNTHASE C"/>
    <property type="match status" value="1"/>
</dbReference>
<dbReference type="EC" id="5.4.99.26" evidence="5"/>
<reference evidence="12" key="1">
    <citation type="journal article" date="2019" name="Int. J. Syst. Evol. Microbiol.">
        <title>The Global Catalogue of Microorganisms (GCM) 10K type strain sequencing project: providing services to taxonomists for standard genome sequencing and annotation.</title>
        <authorList>
            <consortium name="The Broad Institute Genomics Platform"/>
            <consortium name="The Broad Institute Genome Sequencing Center for Infectious Disease"/>
            <person name="Wu L."/>
            <person name="Ma J."/>
        </authorList>
    </citation>
    <scope>NUCLEOTIDE SEQUENCE [LARGE SCALE GENOMIC DNA]</scope>
    <source>
        <strain evidence="12">CGMCC 1.10131</strain>
    </source>
</reference>
<gene>
    <name evidence="11" type="primary">truC</name>
    <name evidence="11" type="ORF">GCM10007414_13410</name>
</gene>
<comment type="function">
    <text evidence="4">Responsible for synthesis of pseudouridine from uracil-65 in transfer RNAs.</text>
</comment>
<evidence type="ECO:0000313" key="12">
    <source>
        <dbReference type="Proteomes" id="UP000651977"/>
    </source>
</evidence>
<sequence length="256" mass="29550">MNESGLLSSEDIEQIEAIGARLEVLYEDEHYVAVYKPAGLLVHRSWIAKEASLFALQMLRDQLGQYVYPVHRLDRPTCGVLLMAKSSEAARKLAEQFASHKVGKNYLAVVRGYVEGEHLLDYPLKEKLDKMTDRQAREDKPAQSAITAYQGLQTAELPYPSGKFPTSRYSLVAMQPKTGRKHQLRRHMHHLSHHIIGDTTYGDGRHNRLFRDLGYSGLWLFSNRLSFVHPYKLQSIEIDCPLPDRWKRLYQLMTWN</sequence>
<feature type="domain" description="Pseudouridine synthase RsuA/RluA-like" evidence="10">
    <location>
        <begin position="30"/>
        <end position="190"/>
    </location>
</feature>
<evidence type="ECO:0000256" key="5">
    <source>
        <dbReference type="ARBA" id="ARBA00038943"/>
    </source>
</evidence>
<evidence type="ECO:0000256" key="4">
    <source>
        <dbReference type="ARBA" id="ARBA00037670"/>
    </source>
</evidence>
<comment type="catalytic activity">
    <reaction evidence="3">
        <text>uridine(65) in tRNA = pseudouridine(65) in tRNA</text>
        <dbReference type="Rhea" id="RHEA:42536"/>
        <dbReference type="Rhea" id="RHEA-COMP:10103"/>
        <dbReference type="Rhea" id="RHEA-COMP:10104"/>
        <dbReference type="ChEBI" id="CHEBI:65314"/>
        <dbReference type="ChEBI" id="CHEBI:65315"/>
        <dbReference type="EC" id="5.4.99.26"/>
    </reaction>
</comment>
<dbReference type="RefSeq" id="WP_188407342.1">
    <property type="nucleotide sequence ID" value="NZ_BMDY01000006.1"/>
</dbReference>
<organism evidence="11 12">
    <name type="scientific">Agarivorans gilvus</name>
    <dbReference type="NCBI Taxonomy" id="680279"/>
    <lineage>
        <taxon>Bacteria</taxon>
        <taxon>Pseudomonadati</taxon>
        <taxon>Pseudomonadota</taxon>
        <taxon>Gammaproteobacteria</taxon>
        <taxon>Alteromonadales</taxon>
        <taxon>Alteromonadaceae</taxon>
        <taxon>Agarivorans</taxon>
    </lineage>
</organism>
<comment type="caution">
    <text evidence="11">The sequence shown here is derived from an EMBL/GenBank/DDBJ whole genome shotgun (WGS) entry which is preliminary data.</text>
</comment>
<dbReference type="Pfam" id="PF00849">
    <property type="entry name" value="PseudoU_synth_2"/>
    <property type="match status" value="1"/>
</dbReference>
<dbReference type="SUPFAM" id="SSF55120">
    <property type="entry name" value="Pseudouridine synthase"/>
    <property type="match status" value="1"/>
</dbReference>
<protein>
    <recommendedName>
        <fullName evidence="6">tRNA pseudouridine synthase C</fullName>
        <ecNumber evidence="5">5.4.99.26</ecNumber>
    </recommendedName>
    <alternativeName>
        <fullName evidence="8">tRNA pseudouridine(65) synthase</fullName>
    </alternativeName>
    <alternativeName>
        <fullName evidence="9">tRNA pseudouridylate synthase C</fullName>
    </alternativeName>
    <alternativeName>
        <fullName evidence="7">tRNA-uridine isomerase C</fullName>
    </alternativeName>
</protein>
<evidence type="ECO:0000256" key="1">
    <source>
        <dbReference type="ARBA" id="ARBA00022694"/>
    </source>
</evidence>
<name>A0ABQ1I1P9_9ALTE</name>
<dbReference type="EMBL" id="BMDY01000006">
    <property type="protein sequence ID" value="GGB01520.1"/>
    <property type="molecule type" value="Genomic_DNA"/>
</dbReference>
<evidence type="ECO:0000256" key="2">
    <source>
        <dbReference type="ARBA" id="ARBA00023235"/>
    </source>
</evidence>
<evidence type="ECO:0000256" key="8">
    <source>
        <dbReference type="ARBA" id="ARBA00041975"/>
    </source>
</evidence>
<dbReference type="InterPro" id="IPR050188">
    <property type="entry name" value="RluA_PseudoU_synthase"/>
</dbReference>